<keyword evidence="2" id="KW-1185">Reference proteome</keyword>
<sequence>MVEGENEVAAAVGRAENEVDTAAGEGHPVVEGDTVGEGVIWVMVRRTILWIVTMNEGLKMWEELKMREGLKRKEGLRRRLLRILVILERAVMMKSIILIFWAATGGEARNEGGNDIGQQTAGTREVGEIAFAYMSEMEQVATDVIREQPTILPPLQVPSDEEQYPEACATQEEMQHQTSAGQFTCEAHPCTNN</sequence>
<dbReference type="EMBL" id="JACGWO010000007">
    <property type="protein sequence ID" value="KAK4423295.1"/>
    <property type="molecule type" value="Genomic_DNA"/>
</dbReference>
<reference evidence="1" key="1">
    <citation type="submission" date="2020-06" db="EMBL/GenBank/DDBJ databases">
        <authorList>
            <person name="Li T."/>
            <person name="Hu X."/>
            <person name="Zhang T."/>
            <person name="Song X."/>
            <person name="Zhang H."/>
            <person name="Dai N."/>
            <person name="Sheng W."/>
            <person name="Hou X."/>
            <person name="Wei L."/>
        </authorList>
    </citation>
    <scope>NUCLEOTIDE SEQUENCE</scope>
    <source>
        <strain evidence="1">3651</strain>
        <tissue evidence="1">Leaf</tissue>
    </source>
</reference>
<comment type="caution">
    <text evidence="1">The sequence shown here is derived from an EMBL/GenBank/DDBJ whole genome shotgun (WGS) entry which is preliminary data.</text>
</comment>
<name>A0AAE1Y3V5_9LAMI</name>
<gene>
    <name evidence="1" type="ORF">Salat_1912300</name>
</gene>
<evidence type="ECO:0000313" key="1">
    <source>
        <dbReference type="EMBL" id="KAK4423295.1"/>
    </source>
</evidence>
<proteinExistence type="predicted"/>
<organism evidence="1 2">
    <name type="scientific">Sesamum alatum</name>
    <dbReference type="NCBI Taxonomy" id="300844"/>
    <lineage>
        <taxon>Eukaryota</taxon>
        <taxon>Viridiplantae</taxon>
        <taxon>Streptophyta</taxon>
        <taxon>Embryophyta</taxon>
        <taxon>Tracheophyta</taxon>
        <taxon>Spermatophyta</taxon>
        <taxon>Magnoliopsida</taxon>
        <taxon>eudicotyledons</taxon>
        <taxon>Gunneridae</taxon>
        <taxon>Pentapetalae</taxon>
        <taxon>asterids</taxon>
        <taxon>lamiids</taxon>
        <taxon>Lamiales</taxon>
        <taxon>Pedaliaceae</taxon>
        <taxon>Sesamum</taxon>
    </lineage>
</organism>
<dbReference type="AlphaFoldDB" id="A0AAE1Y3V5"/>
<protein>
    <submittedName>
        <fullName evidence="1">Uncharacterized protein</fullName>
    </submittedName>
</protein>
<reference evidence="1" key="2">
    <citation type="journal article" date="2024" name="Plant">
        <title>Genomic evolution and insights into agronomic trait innovations of Sesamum species.</title>
        <authorList>
            <person name="Miao H."/>
            <person name="Wang L."/>
            <person name="Qu L."/>
            <person name="Liu H."/>
            <person name="Sun Y."/>
            <person name="Le M."/>
            <person name="Wang Q."/>
            <person name="Wei S."/>
            <person name="Zheng Y."/>
            <person name="Lin W."/>
            <person name="Duan Y."/>
            <person name="Cao H."/>
            <person name="Xiong S."/>
            <person name="Wang X."/>
            <person name="Wei L."/>
            <person name="Li C."/>
            <person name="Ma Q."/>
            <person name="Ju M."/>
            <person name="Zhao R."/>
            <person name="Li G."/>
            <person name="Mu C."/>
            <person name="Tian Q."/>
            <person name="Mei H."/>
            <person name="Zhang T."/>
            <person name="Gao T."/>
            <person name="Zhang H."/>
        </authorList>
    </citation>
    <scope>NUCLEOTIDE SEQUENCE</scope>
    <source>
        <strain evidence="1">3651</strain>
    </source>
</reference>
<dbReference type="Proteomes" id="UP001293254">
    <property type="component" value="Unassembled WGS sequence"/>
</dbReference>
<accession>A0AAE1Y3V5</accession>
<evidence type="ECO:0000313" key="2">
    <source>
        <dbReference type="Proteomes" id="UP001293254"/>
    </source>
</evidence>